<comment type="similarity">
    <text evidence="1">Belongs to the Ntn-hydrolase family.</text>
</comment>
<protein>
    <recommendedName>
        <fullName evidence="6">Threonine aspartase 1</fullName>
    </recommendedName>
</protein>
<gene>
    <name evidence="4" type="ORF">LARSCL_LOCUS22245</name>
</gene>
<sequence length="364" mass="39258">MMSGFIAVHVGAGYHGESSRPSYKKVCKQACHAAIEMLRDGCNAVEAVTEAVTFLEDCPLTNAGTGSNLTLAGTVECDAGVMDGASLDYGSVGALCNIKNPVQVAKKLLEEQKKGLLSGGRIPPCTIVSKGALDWALDQGFNYVDSKHLLTKISERSYTKHLNLLQKPSIPVSKAFNSSLIIDKSQSFQNKELLDTVGAICVDCFGNVSSAVSSGGLNLKHPGRIGQASIYGAGFWAQNSFEDSKPSIACTVTGAGEYLVKTSFAKECYNKLYEKYDSVSALQDVFKEKFVNSPFLRNISYKIAGVLTLKHYKHDNLCEIDWAHNTRTMILGYGSTKKRKTVSHISEQPQDNISVCGSGTIIEG</sequence>
<name>A0AAV2BYZ4_9ARAC</name>
<reference evidence="4 5" key="1">
    <citation type="submission" date="2024-04" db="EMBL/GenBank/DDBJ databases">
        <authorList>
            <person name="Rising A."/>
            <person name="Reimegard J."/>
            <person name="Sonavane S."/>
            <person name="Akerstrom W."/>
            <person name="Nylinder S."/>
            <person name="Hedman E."/>
            <person name="Kallberg Y."/>
        </authorList>
    </citation>
    <scope>NUCLEOTIDE SEQUENCE [LARGE SCALE GENOMIC DNA]</scope>
</reference>
<evidence type="ECO:0000313" key="5">
    <source>
        <dbReference type="Proteomes" id="UP001497382"/>
    </source>
</evidence>
<feature type="active site" description="Nucleophile" evidence="2">
    <location>
        <position position="196"/>
    </location>
</feature>
<dbReference type="Pfam" id="PF01112">
    <property type="entry name" value="Asparaginase_2"/>
    <property type="match status" value="1"/>
</dbReference>
<dbReference type="Gene3D" id="3.60.20.30">
    <property type="entry name" value="(Glycosyl)asparaginase"/>
    <property type="match status" value="1"/>
</dbReference>
<dbReference type="InterPro" id="IPR029055">
    <property type="entry name" value="Ntn_hydrolases_N"/>
</dbReference>
<dbReference type="InterPro" id="IPR037464">
    <property type="entry name" value="Taspase1"/>
</dbReference>
<dbReference type="GO" id="GO:0051604">
    <property type="term" value="P:protein maturation"/>
    <property type="evidence" value="ECO:0007669"/>
    <property type="project" value="TreeGrafter"/>
</dbReference>
<keyword evidence="5" id="KW-1185">Reference proteome</keyword>
<dbReference type="GO" id="GO:0005737">
    <property type="term" value="C:cytoplasm"/>
    <property type="evidence" value="ECO:0007669"/>
    <property type="project" value="TreeGrafter"/>
</dbReference>
<dbReference type="GO" id="GO:0004298">
    <property type="term" value="F:threonine-type endopeptidase activity"/>
    <property type="evidence" value="ECO:0007669"/>
    <property type="project" value="InterPro"/>
</dbReference>
<dbReference type="AlphaFoldDB" id="A0AAV2BYZ4"/>
<organism evidence="4 5">
    <name type="scientific">Larinioides sclopetarius</name>
    <dbReference type="NCBI Taxonomy" id="280406"/>
    <lineage>
        <taxon>Eukaryota</taxon>
        <taxon>Metazoa</taxon>
        <taxon>Ecdysozoa</taxon>
        <taxon>Arthropoda</taxon>
        <taxon>Chelicerata</taxon>
        <taxon>Arachnida</taxon>
        <taxon>Araneae</taxon>
        <taxon>Araneomorphae</taxon>
        <taxon>Entelegynae</taxon>
        <taxon>Araneoidea</taxon>
        <taxon>Araneidae</taxon>
        <taxon>Larinioides</taxon>
    </lineage>
</organism>
<evidence type="ECO:0000256" key="3">
    <source>
        <dbReference type="PIRSR" id="PIRSR600246-3"/>
    </source>
</evidence>
<accession>A0AAV2BYZ4</accession>
<dbReference type="PANTHER" id="PTHR10188:SF8">
    <property type="entry name" value="THREONINE ASPARTASE 1"/>
    <property type="match status" value="1"/>
</dbReference>
<evidence type="ECO:0008006" key="6">
    <source>
        <dbReference type="Google" id="ProtNLM"/>
    </source>
</evidence>
<dbReference type="InterPro" id="IPR000246">
    <property type="entry name" value="Peptidase_T2"/>
</dbReference>
<dbReference type="Proteomes" id="UP001497382">
    <property type="component" value="Unassembled WGS sequence"/>
</dbReference>
<feature type="site" description="Cleavage; by autolysis" evidence="3">
    <location>
        <begin position="195"/>
        <end position="196"/>
    </location>
</feature>
<comment type="caution">
    <text evidence="4">The sequence shown here is derived from an EMBL/GenBank/DDBJ whole genome shotgun (WGS) entry which is preliminary data.</text>
</comment>
<dbReference type="SUPFAM" id="SSF56235">
    <property type="entry name" value="N-terminal nucleophile aminohydrolases (Ntn hydrolases)"/>
    <property type="match status" value="1"/>
</dbReference>
<proteinExistence type="inferred from homology"/>
<dbReference type="EMBL" id="CAXIEN010000603">
    <property type="protein sequence ID" value="CAL1300987.1"/>
    <property type="molecule type" value="Genomic_DNA"/>
</dbReference>
<dbReference type="CDD" id="cd04514">
    <property type="entry name" value="Taspase1_like"/>
    <property type="match status" value="1"/>
</dbReference>
<evidence type="ECO:0000313" key="4">
    <source>
        <dbReference type="EMBL" id="CAL1300987.1"/>
    </source>
</evidence>
<evidence type="ECO:0000256" key="2">
    <source>
        <dbReference type="PIRSR" id="PIRSR600246-1"/>
    </source>
</evidence>
<evidence type="ECO:0000256" key="1">
    <source>
        <dbReference type="ARBA" id="ARBA00010872"/>
    </source>
</evidence>
<dbReference type="PANTHER" id="PTHR10188">
    <property type="entry name" value="L-ASPARAGINASE"/>
    <property type="match status" value="1"/>
</dbReference>